<organism evidence="2 3">
    <name type="scientific">Actinoallomurus bryophytorum</name>
    <dbReference type="NCBI Taxonomy" id="1490222"/>
    <lineage>
        <taxon>Bacteria</taxon>
        <taxon>Bacillati</taxon>
        <taxon>Actinomycetota</taxon>
        <taxon>Actinomycetes</taxon>
        <taxon>Streptosporangiales</taxon>
        <taxon>Thermomonosporaceae</taxon>
        <taxon>Actinoallomurus</taxon>
    </lineage>
</organism>
<dbReference type="EMBL" id="VFOZ01000001">
    <property type="protein sequence ID" value="TQL98507.1"/>
    <property type="molecule type" value="Genomic_DNA"/>
</dbReference>
<comment type="caution">
    <text evidence="2">The sequence shown here is derived from an EMBL/GenBank/DDBJ whole genome shotgun (WGS) entry which is preliminary data.</text>
</comment>
<feature type="region of interest" description="Disordered" evidence="1">
    <location>
        <begin position="31"/>
        <end position="52"/>
    </location>
</feature>
<name>A0A543CNJ5_9ACTN</name>
<keyword evidence="3" id="KW-1185">Reference proteome</keyword>
<evidence type="ECO:0000313" key="3">
    <source>
        <dbReference type="Proteomes" id="UP000316096"/>
    </source>
</evidence>
<protein>
    <submittedName>
        <fullName evidence="2">Uncharacterized protein</fullName>
    </submittedName>
</protein>
<evidence type="ECO:0000256" key="1">
    <source>
        <dbReference type="SAM" id="MobiDB-lite"/>
    </source>
</evidence>
<dbReference type="AlphaFoldDB" id="A0A543CNJ5"/>
<dbReference type="Proteomes" id="UP000316096">
    <property type="component" value="Unassembled WGS sequence"/>
</dbReference>
<gene>
    <name evidence="2" type="ORF">FB559_4133</name>
</gene>
<reference evidence="2 3" key="1">
    <citation type="submission" date="2019-06" db="EMBL/GenBank/DDBJ databases">
        <title>Sequencing the genomes of 1000 actinobacteria strains.</title>
        <authorList>
            <person name="Klenk H.-P."/>
        </authorList>
    </citation>
    <scope>NUCLEOTIDE SEQUENCE [LARGE SCALE GENOMIC DNA]</scope>
    <source>
        <strain evidence="2 3">DSM 102200</strain>
    </source>
</reference>
<evidence type="ECO:0000313" key="2">
    <source>
        <dbReference type="EMBL" id="TQL98507.1"/>
    </source>
</evidence>
<dbReference type="RefSeq" id="WP_246121809.1">
    <property type="nucleotide sequence ID" value="NZ_VFOZ01000001.1"/>
</dbReference>
<accession>A0A543CNJ5</accession>
<sequence>MGVDQRTMTADKAMLDKTTWALAQIPADPSNASVAKNDIEDPGTRLGVATEPGWGTTWESDGDFRTQHFSKKYSRLLYSLYWADQRICGEQGGTSAGVKKMAADYAAAEDENERAVFDVPLPPKLTD</sequence>
<proteinExistence type="predicted"/>